<organism evidence="5 6">
    <name type="scientific">Cutaneotrichosporon spelunceum</name>
    <dbReference type="NCBI Taxonomy" id="1672016"/>
    <lineage>
        <taxon>Eukaryota</taxon>
        <taxon>Fungi</taxon>
        <taxon>Dikarya</taxon>
        <taxon>Basidiomycota</taxon>
        <taxon>Agaricomycotina</taxon>
        <taxon>Tremellomycetes</taxon>
        <taxon>Trichosporonales</taxon>
        <taxon>Trichosporonaceae</taxon>
        <taxon>Cutaneotrichosporon</taxon>
    </lineage>
</organism>
<evidence type="ECO:0000259" key="4">
    <source>
        <dbReference type="PROSITE" id="PS50196"/>
    </source>
</evidence>
<dbReference type="SUPFAM" id="SSF50729">
    <property type="entry name" value="PH domain-like"/>
    <property type="match status" value="1"/>
</dbReference>
<feature type="compositionally biased region" description="Basic and acidic residues" evidence="3">
    <location>
        <begin position="11"/>
        <end position="34"/>
    </location>
</feature>
<reference evidence="5" key="2">
    <citation type="submission" date="2023-06" db="EMBL/GenBank/DDBJ databases">
        <authorList>
            <person name="Kobayashi Y."/>
            <person name="Kayamori A."/>
            <person name="Aoki K."/>
            <person name="Shiwa Y."/>
            <person name="Fujita N."/>
            <person name="Sugita T."/>
            <person name="Iwasaki W."/>
            <person name="Tanaka N."/>
            <person name="Takashima M."/>
        </authorList>
    </citation>
    <scope>NUCLEOTIDE SEQUENCE</scope>
    <source>
        <strain evidence="5">HIS016</strain>
    </source>
</reference>
<dbReference type="InterPro" id="IPR045255">
    <property type="entry name" value="RanBP1-like"/>
</dbReference>
<dbReference type="PANTHER" id="PTHR23138:SF142">
    <property type="entry name" value="RAN-BINDING PROTEIN 3B-RELATED"/>
    <property type="match status" value="1"/>
</dbReference>
<dbReference type="GO" id="GO:0005634">
    <property type="term" value="C:nucleus"/>
    <property type="evidence" value="ECO:0007669"/>
    <property type="project" value="UniProtKB-SubCell"/>
</dbReference>
<feature type="region of interest" description="Disordered" evidence="3">
    <location>
        <begin position="1"/>
        <end position="220"/>
    </location>
</feature>
<dbReference type="InterPro" id="IPR000156">
    <property type="entry name" value="Ran_bind_dom"/>
</dbReference>
<evidence type="ECO:0000313" key="5">
    <source>
        <dbReference type="EMBL" id="GMK56915.1"/>
    </source>
</evidence>
<proteinExistence type="predicted"/>
<comment type="subcellular location">
    <subcellularLocation>
        <location evidence="1">Nucleus</location>
    </subcellularLocation>
</comment>
<evidence type="ECO:0000256" key="1">
    <source>
        <dbReference type="ARBA" id="ARBA00004123"/>
    </source>
</evidence>
<dbReference type="Proteomes" id="UP001222932">
    <property type="component" value="Unassembled WGS sequence"/>
</dbReference>
<evidence type="ECO:0000256" key="3">
    <source>
        <dbReference type="SAM" id="MobiDB-lite"/>
    </source>
</evidence>
<dbReference type="SMART" id="SM00160">
    <property type="entry name" value="RanBD"/>
    <property type="match status" value="1"/>
</dbReference>
<feature type="domain" description="RanBD1" evidence="4">
    <location>
        <begin position="289"/>
        <end position="371"/>
    </location>
</feature>
<keyword evidence="6" id="KW-1185">Reference proteome</keyword>
<protein>
    <recommendedName>
        <fullName evidence="4">RanBD1 domain-containing protein</fullName>
    </recommendedName>
</protein>
<feature type="compositionally biased region" description="Basic and acidic residues" evidence="3">
    <location>
        <begin position="409"/>
        <end position="419"/>
    </location>
</feature>
<feature type="compositionally biased region" description="Basic and acidic residues" evidence="3">
    <location>
        <begin position="81"/>
        <end position="148"/>
    </location>
</feature>
<keyword evidence="2" id="KW-0539">Nucleus</keyword>
<dbReference type="InterPro" id="IPR011993">
    <property type="entry name" value="PH-like_dom_sf"/>
</dbReference>
<feature type="region of interest" description="Disordered" evidence="3">
    <location>
        <begin position="268"/>
        <end position="311"/>
    </location>
</feature>
<dbReference type="Pfam" id="PF00638">
    <property type="entry name" value="Ran_BP1"/>
    <property type="match status" value="1"/>
</dbReference>
<feature type="compositionally biased region" description="Basic and acidic residues" evidence="3">
    <location>
        <begin position="166"/>
        <end position="180"/>
    </location>
</feature>
<dbReference type="PROSITE" id="PS50196">
    <property type="entry name" value="RANBD1"/>
    <property type="match status" value="1"/>
</dbReference>
<feature type="region of interest" description="Disordered" evidence="3">
    <location>
        <begin position="409"/>
        <end position="432"/>
    </location>
</feature>
<feature type="compositionally biased region" description="Pro residues" evidence="3">
    <location>
        <begin position="189"/>
        <end position="201"/>
    </location>
</feature>
<feature type="compositionally biased region" description="Basic and acidic residues" evidence="3">
    <location>
        <begin position="53"/>
        <end position="73"/>
    </location>
</feature>
<feature type="compositionally biased region" description="Pro residues" evidence="3">
    <location>
        <begin position="1"/>
        <end position="10"/>
    </location>
</feature>
<dbReference type="PANTHER" id="PTHR23138">
    <property type="entry name" value="RAN BINDING PROTEIN"/>
    <property type="match status" value="1"/>
</dbReference>
<dbReference type="Gene3D" id="2.30.29.30">
    <property type="entry name" value="Pleckstrin-homology domain (PH domain)/Phosphotyrosine-binding domain (PTB)"/>
    <property type="match status" value="1"/>
</dbReference>
<dbReference type="EMBL" id="BTCM01000003">
    <property type="protein sequence ID" value="GMK56915.1"/>
    <property type="molecule type" value="Genomic_DNA"/>
</dbReference>
<gene>
    <name evidence="5" type="ORF">CspeluHIS016_0307550</name>
</gene>
<evidence type="ECO:0000313" key="6">
    <source>
        <dbReference type="Proteomes" id="UP001222932"/>
    </source>
</evidence>
<sequence length="432" mass="46577">MPPADHPNSPPDHESTATHTHREPMSLKRGRELSVDPSASEAASAAYIAAKKNRIEEDAPEPHSETDEDKATGKEGGTIGEVRRKVQEMNWKEGERPGPIDATEGDKDNADSKVEEKTEGEDKSKRSEDKSKRSDDGEDWVKVDKAEATDAPESTDADSDAPSLKRKADEPTAKVAEEKKRKSTSPTPTDSPPKPADPAPAEPKKPQATFGSFSAKPSPFAAMAGTSAFGAAAKKENALDKRPAPFAGSGFGSYSSAFSPFASAKKSEDKAESSSFGDILKEKGDGADAAEEKKPQLDRQDVPTGEEEEETMYQTRAKLFMMESEGAWKERGVGLIKLNRRREDGSAARLVMRADGVLRVILNTALYVGMSCLEDGKHVRMTIFEAGERRFVTVRTASPKVATELTAAIHEHTPLESPKKSLSPAGPNDSTV</sequence>
<accession>A0AAD3YBD2</accession>
<comment type="caution">
    <text evidence="5">The sequence shown here is derived from an EMBL/GenBank/DDBJ whole genome shotgun (WGS) entry which is preliminary data.</text>
</comment>
<reference evidence="5" key="1">
    <citation type="journal article" date="2023" name="BMC Genomics">
        <title>Chromosome-level genome assemblies of Cutaneotrichosporon spp. (Trichosporonales, Basidiomycota) reveal imbalanced evolution between nucleotide sequences and chromosome synteny.</title>
        <authorList>
            <person name="Kobayashi Y."/>
            <person name="Kayamori A."/>
            <person name="Aoki K."/>
            <person name="Shiwa Y."/>
            <person name="Matsutani M."/>
            <person name="Fujita N."/>
            <person name="Sugita T."/>
            <person name="Iwasaki W."/>
            <person name="Tanaka N."/>
            <person name="Takashima M."/>
        </authorList>
    </citation>
    <scope>NUCLEOTIDE SEQUENCE</scope>
    <source>
        <strain evidence="5">HIS016</strain>
    </source>
</reference>
<feature type="compositionally biased region" description="Low complexity" evidence="3">
    <location>
        <begin position="38"/>
        <end position="50"/>
    </location>
</feature>
<evidence type="ECO:0000256" key="2">
    <source>
        <dbReference type="ARBA" id="ARBA00023242"/>
    </source>
</evidence>
<name>A0AAD3YBD2_9TREE</name>
<dbReference type="AlphaFoldDB" id="A0AAD3YBD2"/>
<feature type="compositionally biased region" description="Basic and acidic residues" evidence="3">
    <location>
        <begin position="279"/>
        <end position="301"/>
    </location>
</feature>